<dbReference type="InterPro" id="IPR036691">
    <property type="entry name" value="Endo/exonu/phosph_ase_sf"/>
</dbReference>
<organism evidence="2 3">
    <name type="scientific">Lodderomyces beijingensis</name>
    <dbReference type="NCBI Taxonomy" id="1775926"/>
    <lineage>
        <taxon>Eukaryota</taxon>
        <taxon>Fungi</taxon>
        <taxon>Dikarya</taxon>
        <taxon>Ascomycota</taxon>
        <taxon>Saccharomycotina</taxon>
        <taxon>Pichiomycetes</taxon>
        <taxon>Debaryomycetaceae</taxon>
        <taxon>Candida/Lodderomyces clade</taxon>
        <taxon>Lodderomyces</taxon>
    </lineage>
</organism>
<sequence length="409" mass="47484">MLLVLRPRTHHLISAVSKTPLPAFFSRKYSCTTLDDNDDNGHNDKSTQQQQMTIENYDAMKYRKWVQVKGTCEDEKNKFSVMSFNLLSRHYIWPHVYKDLSSEYLDWNGHRFPLINKTIQQFQCDIICLQEMEYHLYKHFWSKQFPSSEYTSFYVQKSSIFQSNKDDKRDGVGIFVNATRFDVLKEKRINFGQLILKDKKKYQYTKDLMNRLLPRNTVALILKLYDKQADKIVYVTNTHLYWSPQYNDVKVLQTKLMLDQLKKFVKEVNASIIFLGDLNSNHKSDVFNLITKETLDTLLSQAFAGKNYGVNNALIDKQGKVENPIPLKSAYEKLLAANQLRFTSFAPSFADVLDHIFVSDDIEVHSILGGVDESYISSLPVKGFPNEQFPSDHIPIIAELSYERGASSF</sequence>
<dbReference type="PANTHER" id="PTHR12121">
    <property type="entry name" value="CARBON CATABOLITE REPRESSOR PROTEIN 4"/>
    <property type="match status" value="1"/>
</dbReference>
<evidence type="ECO:0000313" key="3">
    <source>
        <dbReference type="Proteomes" id="UP001497383"/>
    </source>
</evidence>
<dbReference type="PANTHER" id="PTHR12121:SF36">
    <property type="entry name" value="ENDONUCLEASE_EXONUCLEASE_PHOSPHATASE DOMAIN-CONTAINING PROTEIN"/>
    <property type="match status" value="1"/>
</dbReference>
<dbReference type="Pfam" id="PF03372">
    <property type="entry name" value="Exo_endo_phos"/>
    <property type="match status" value="1"/>
</dbReference>
<dbReference type="Proteomes" id="UP001497383">
    <property type="component" value="Chromosome 1"/>
</dbReference>
<name>A0ABP0ZFZ9_9ASCO</name>
<dbReference type="InterPro" id="IPR005135">
    <property type="entry name" value="Endo/exonuclease/phosphatase"/>
</dbReference>
<dbReference type="GeneID" id="92205903"/>
<dbReference type="EMBL" id="OZ022405">
    <property type="protein sequence ID" value="CAK9436149.1"/>
    <property type="molecule type" value="Genomic_DNA"/>
</dbReference>
<dbReference type="SUPFAM" id="SSF56219">
    <property type="entry name" value="DNase I-like"/>
    <property type="match status" value="1"/>
</dbReference>
<feature type="domain" description="Endonuclease/exonuclease/phosphatase" evidence="1">
    <location>
        <begin position="115"/>
        <end position="393"/>
    </location>
</feature>
<evidence type="ECO:0000313" key="2">
    <source>
        <dbReference type="EMBL" id="CAK9436149.1"/>
    </source>
</evidence>
<keyword evidence="3" id="KW-1185">Reference proteome</keyword>
<reference evidence="2 3" key="1">
    <citation type="submission" date="2024-03" db="EMBL/GenBank/DDBJ databases">
        <authorList>
            <person name="Brejova B."/>
        </authorList>
    </citation>
    <scope>NUCLEOTIDE SEQUENCE [LARGE SCALE GENOMIC DNA]</scope>
    <source>
        <strain evidence="2 3">CBS 14171</strain>
    </source>
</reference>
<protein>
    <recommendedName>
        <fullName evidence="1">Endonuclease/exonuclease/phosphatase domain-containing protein</fullName>
    </recommendedName>
</protein>
<proteinExistence type="predicted"/>
<evidence type="ECO:0000259" key="1">
    <source>
        <dbReference type="Pfam" id="PF03372"/>
    </source>
</evidence>
<dbReference type="RefSeq" id="XP_066827645.1">
    <property type="nucleotide sequence ID" value="XM_066976657.1"/>
</dbReference>
<gene>
    <name evidence="2" type="ORF">LODBEIA_P07070</name>
</gene>
<dbReference type="Gene3D" id="3.60.10.10">
    <property type="entry name" value="Endonuclease/exonuclease/phosphatase"/>
    <property type="match status" value="1"/>
</dbReference>
<dbReference type="InterPro" id="IPR050410">
    <property type="entry name" value="CCR4/nocturin_mRNA_transcr"/>
</dbReference>
<accession>A0ABP0ZFZ9</accession>